<sequence length="649" mass="74076">MHHNDPSGANSPLPSFRLHSPAVDFIENRLPQYHYALDTRYVRYDPLQDRFVERTVPRNDDLSLHSGFPSSLMQSEVAASPQRLPRSPPGVVAEMSFWKDIFPRAMELLKTDTASDPIKDPTWKIRHLSTWADVQAKLDMARQKYDFHFGPQYTGKFRRWIRGGLDRHAVTLTQGTRVIPEMDVAKPVVGAIKLVLDAYRQVSQTREELETNFEQLPEVFEKINFYMPMFTDDTNIITASSNLVRSIFVAIERAIAFYTSHQAMRAGGAILSGPEYAKKLLESLRDIERDCKTLESQGNMSFTHRVTNDNDQMMQQNNSILEGEIHIQKILGAMNQHVQMNSFGTMWLANLCNQMLSLLNDRQRPSFSRSPSPLPSPQSVESNGFWLPQDIRSRLHIPDIDIEDLAYVAGQIEFMIHEDRGRTQQLLETQPFRNWMRRSGSTKLLVHGNFRPSYSISPLSVICTLLTHTLRTSNQGFIVLVFFCGRHLKWDAYRGSVVMIRSLIAQLLHQFSFLPVRLDSTVSLQDLERNDVNILCHIFSTLFRQLPRNISTFCIIDGINLYETEEFEDGLDVVIMSLIAIAEQPESSGWPTLKLLITSPQPTLDVRKAFDSDPEALVCLQNLPVTGSGVNMAMAQESLISNFRDHQYS</sequence>
<proteinExistence type="predicted"/>
<dbReference type="Proteomes" id="UP000813444">
    <property type="component" value="Unassembled WGS sequence"/>
</dbReference>
<evidence type="ECO:0000313" key="5">
    <source>
        <dbReference type="Proteomes" id="UP000813444"/>
    </source>
</evidence>
<dbReference type="OrthoDB" id="5419927at2759"/>
<feature type="domain" description="Nephrocystin 3-like N-terminal" evidence="3">
    <location>
        <begin position="423"/>
        <end position="599"/>
    </location>
</feature>
<feature type="domain" description="DUF7708" evidence="2">
    <location>
        <begin position="189"/>
        <end position="299"/>
    </location>
</feature>
<keyword evidence="5" id="KW-1185">Reference proteome</keyword>
<dbReference type="InterPro" id="IPR056125">
    <property type="entry name" value="DUF7708"/>
</dbReference>
<dbReference type="PANTHER" id="PTHR40619:SF3">
    <property type="entry name" value="FUNGAL STAND N-TERMINAL GOODBYE DOMAIN-CONTAINING PROTEIN"/>
    <property type="match status" value="1"/>
</dbReference>
<evidence type="ECO:0000259" key="2">
    <source>
        <dbReference type="Pfam" id="PF24809"/>
    </source>
</evidence>
<gene>
    <name evidence="4" type="ORF">B0I35DRAFT_443689</name>
</gene>
<dbReference type="EMBL" id="JAGPNK010000017">
    <property type="protein sequence ID" value="KAH7306006.1"/>
    <property type="molecule type" value="Genomic_DNA"/>
</dbReference>
<evidence type="ECO:0000313" key="4">
    <source>
        <dbReference type="EMBL" id="KAH7306006.1"/>
    </source>
</evidence>
<evidence type="ECO:0000256" key="1">
    <source>
        <dbReference type="ARBA" id="ARBA00022737"/>
    </source>
</evidence>
<keyword evidence="1" id="KW-0677">Repeat</keyword>
<evidence type="ECO:0008006" key="6">
    <source>
        <dbReference type="Google" id="ProtNLM"/>
    </source>
</evidence>
<dbReference type="InterPro" id="IPR056884">
    <property type="entry name" value="NPHP3-like_N"/>
</dbReference>
<comment type="caution">
    <text evidence="4">The sequence shown here is derived from an EMBL/GenBank/DDBJ whole genome shotgun (WGS) entry which is preliminary data.</text>
</comment>
<dbReference type="Pfam" id="PF24809">
    <property type="entry name" value="DUF7708"/>
    <property type="match status" value="1"/>
</dbReference>
<accession>A0A8K0WLC8</accession>
<dbReference type="AlphaFoldDB" id="A0A8K0WLC8"/>
<organism evidence="4 5">
    <name type="scientific">Stachybotrys elegans</name>
    <dbReference type="NCBI Taxonomy" id="80388"/>
    <lineage>
        <taxon>Eukaryota</taxon>
        <taxon>Fungi</taxon>
        <taxon>Dikarya</taxon>
        <taxon>Ascomycota</taxon>
        <taxon>Pezizomycotina</taxon>
        <taxon>Sordariomycetes</taxon>
        <taxon>Hypocreomycetidae</taxon>
        <taxon>Hypocreales</taxon>
        <taxon>Stachybotryaceae</taxon>
        <taxon>Stachybotrys</taxon>
    </lineage>
</organism>
<protein>
    <recommendedName>
        <fullName evidence="6">NACHT domain-containing protein</fullName>
    </recommendedName>
</protein>
<name>A0A8K0WLC8_9HYPO</name>
<evidence type="ECO:0000259" key="3">
    <source>
        <dbReference type="Pfam" id="PF24883"/>
    </source>
</evidence>
<dbReference type="Pfam" id="PF24883">
    <property type="entry name" value="NPHP3_N"/>
    <property type="match status" value="1"/>
</dbReference>
<reference evidence="4" key="1">
    <citation type="journal article" date="2021" name="Nat. Commun.">
        <title>Genetic determinants of endophytism in the Arabidopsis root mycobiome.</title>
        <authorList>
            <person name="Mesny F."/>
            <person name="Miyauchi S."/>
            <person name="Thiergart T."/>
            <person name="Pickel B."/>
            <person name="Atanasova L."/>
            <person name="Karlsson M."/>
            <person name="Huettel B."/>
            <person name="Barry K.W."/>
            <person name="Haridas S."/>
            <person name="Chen C."/>
            <person name="Bauer D."/>
            <person name="Andreopoulos W."/>
            <person name="Pangilinan J."/>
            <person name="LaButti K."/>
            <person name="Riley R."/>
            <person name="Lipzen A."/>
            <person name="Clum A."/>
            <person name="Drula E."/>
            <person name="Henrissat B."/>
            <person name="Kohler A."/>
            <person name="Grigoriev I.V."/>
            <person name="Martin F.M."/>
            <person name="Hacquard S."/>
        </authorList>
    </citation>
    <scope>NUCLEOTIDE SEQUENCE</scope>
    <source>
        <strain evidence="4">MPI-CAGE-CH-0235</strain>
    </source>
</reference>
<dbReference type="PANTHER" id="PTHR40619">
    <property type="entry name" value="FUNGAL STAND N-TERMINAL GOODBYE DOMAIN-CONTAINING PROTEIN"/>
    <property type="match status" value="1"/>
</dbReference>